<dbReference type="InterPro" id="IPR014001">
    <property type="entry name" value="Helicase_ATP-bd"/>
</dbReference>
<keyword evidence="6" id="KW-0863">Zinc-finger</keyword>
<comment type="caution">
    <text evidence="11">The sequence shown here is derived from an EMBL/GenBank/DDBJ whole genome shotgun (WGS) entry which is preliminary data.</text>
</comment>
<feature type="compositionally biased region" description="Polar residues" evidence="7">
    <location>
        <begin position="34"/>
        <end position="48"/>
    </location>
</feature>
<keyword evidence="12" id="KW-1185">Reference proteome</keyword>
<dbReference type="InterPro" id="IPR001650">
    <property type="entry name" value="Helicase_C-like"/>
</dbReference>
<keyword evidence="3" id="KW-0067">ATP-binding</keyword>
<evidence type="ECO:0000256" key="1">
    <source>
        <dbReference type="ARBA" id="ARBA00005446"/>
    </source>
</evidence>
<gene>
    <name evidence="11" type="ORF">BDP27DRAFT_1430492</name>
</gene>
<evidence type="ECO:0000313" key="11">
    <source>
        <dbReference type="EMBL" id="KAF9060082.1"/>
    </source>
</evidence>
<evidence type="ECO:0000256" key="6">
    <source>
        <dbReference type="PROSITE-ProRule" id="PRU00042"/>
    </source>
</evidence>
<organism evidence="11 12">
    <name type="scientific">Rhodocollybia butyracea</name>
    <dbReference type="NCBI Taxonomy" id="206335"/>
    <lineage>
        <taxon>Eukaryota</taxon>
        <taxon>Fungi</taxon>
        <taxon>Dikarya</taxon>
        <taxon>Basidiomycota</taxon>
        <taxon>Agaricomycotina</taxon>
        <taxon>Agaricomycetes</taxon>
        <taxon>Agaricomycetidae</taxon>
        <taxon>Agaricales</taxon>
        <taxon>Marasmiineae</taxon>
        <taxon>Omphalotaceae</taxon>
        <taxon>Rhodocollybia</taxon>
    </lineage>
</organism>
<dbReference type="GO" id="GO:0009378">
    <property type="term" value="F:four-way junction helicase activity"/>
    <property type="evidence" value="ECO:0007669"/>
    <property type="project" value="TreeGrafter"/>
</dbReference>
<dbReference type="GO" id="GO:0005694">
    <property type="term" value="C:chromosome"/>
    <property type="evidence" value="ECO:0007669"/>
    <property type="project" value="TreeGrafter"/>
</dbReference>
<dbReference type="GO" id="GO:0005737">
    <property type="term" value="C:cytoplasm"/>
    <property type="evidence" value="ECO:0007669"/>
    <property type="project" value="TreeGrafter"/>
</dbReference>
<keyword evidence="2" id="KW-0547">Nucleotide-binding</keyword>
<evidence type="ECO:0000259" key="8">
    <source>
        <dbReference type="PROSITE" id="PS50157"/>
    </source>
</evidence>
<feature type="compositionally biased region" description="Acidic residues" evidence="7">
    <location>
        <begin position="121"/>
        <end position="139"/>
    </location>
</feature>
<dbReference type="Gene3D" id="3.40.50.300">
    <property type="entry name" value="P-loop containing nucleotide triphosphate hydrolases"/>
    <property type="match status" value="2"/>
</dbReference>
<proteinExistence type="inferred from homology"/>
<feature type="domain" description="Helicase C-terminal" evidence="10">
    <location>
        <begin position="1252"/>
        <end position="1415"/>
    </location>
</feature>
<feature type="domain" description="C2H2-type" evidence="8">
    <location>
        <begin position="267"/>
        <end position="299"/>
    </location>
</feature>
<dbReference type="GO" id="GO:0003676">
    <property type="term" value="F:nucleic acid binding"/>
    <property type="evidence" value="ECO:0007669"/>
    <property type="project" value="InterPro"/>
</dbReference>
<dbReference type="PROSITE" id="PS50157">
    <property type="entry name" value="ZINC_FINGER_C2H2_2"/>
    <property type="match status" value="1"/>
</dbReference>
<evidence type="ECO:0000313" key="12">
    <source>
        <dbReference type="Proteomes" id="UP000772434"/>
    </source>
</evidence>
<feature type="region of interest" description="Disordered" evidence="7">
    <location>
        <begin position="103"/>
        <end position="153"/>
    </location>
</feature>
<protein>
    <recommendedName>
        <fullName evidence="5">DNA 3'-5' helicase</fullName>
        <ecNumber evidence="5">5.6.2.4</ecNumber>
    </recommendedName>
</protein>
<keyword evidence="6" id="KW-0862">Zinc</keyword>
<dbReference type="PROSITE" id="PS51192">
    <property type="entry name" value="HELICASE_ATP_BIND_1"/>
    <property type="match status" value="1"/>
</dbReference>
<dbReference type="EC" id="5.6.2.4" evidence="5"/>
<dbReference type="Pfam" id="PF00271">
    <property type="entry name" value="Helicase_C"/>
    <property type="match status" value="1"/>
</dbReference>
<dbReference type="PANTHER" id="PTHR13710:SF154">
    <property type="entry name" value="RECQ HELICASE, PUTATIVE (AFU_ORTHOLOGUE AFUA_6G14720)-RELATED"/>
    <property type="match status" value="1"/>
</dbReference>
<accession>A0A9P5PBG6</accession>
<dbReference type="SMART" id="SM00490">
    <property type="entry name" value="HELICc"/>
    <property type="match status" value="1"/>
</dbReference>
<dbReference type="GO" id="GO:0043138">
    <property type="term" value="F:3'-5' DNA helicase activity"/>
    <property type="evidence" value="ECO:0007669"/>
    <property type="project" value="UniProtKB-EC"/>
</dbReference>
<evidence type="ECO:0000256" key="3">
    <source>
        <dbReference type="ARBA" id="ARBA00022840"/>
    </source>
</evidence>
<dbReference type="InterPro" id="IPR011545">
    <property type="entry name" value="DEAD/DEAH_box_helicase_dom"/>
</dbReference>
<dbReference type="Proteomes" id="UP000772434">
    <property type="component" value="Unassembled WGS sequence"/>
</dbReference>
<dbReference type="OrthoDB" id="2507344at2759"/>
<reference evidence="11" key="1">
    <citation type="submission" date="2020-11" db="EMBL/GenBank/DDBJ databases">
        <authorList>
            <consortium name="DOE Joint Genome Institute"/>
            <person name="Ahrendt S."/>
            <person name="Riley R."/>
            <person name="Andreopoulos W."/>
            <person name="Labutti K."/>
            <person name="Pangilinan J."/>
            <person name="Ruiz-Duenas F.J."/>
            <person name="Barrasa J.M."/>
            <person name="Sanchez-Garcia M."/>
            <person name="Camarero S."/>
            <person name="Miyauchi S."/>
            <person name="Serrano A."/>
            <person name="Linde D."/>
            <person name="Babiker R."/>
            <person name="Drula E."/>
            <person name="Ayuso-Fernandez I."/>
            <person name="Pacheco R."/>
            <person name="Padilla G."/>
            <person name="Ferreira P."/>
            <person name="Barriuso J."/>
            <person name="Kellner H."/>
            <person name="Castanera R."/>
            <person name="Alfaro M."/>
            <person name="Ramirez L."/>
            <person name="Pisabarro A.G."/>
            <person name="Kuo A."/>
            <person name="Tritt A."/>
            <person name="Lipzen A."/>
            <person name="He G."/>
            <person name="Yan M."/>
            <person name="Ng V."/>
            <person name="Cullen D."/>
            <person name="Martin F."/>
            <person name="Rosso M.-N."/>
            <person name="Henrissat B."/>
            <person name="Hibbett D."/>
            <person name="Martinez A.T."/>
            <person name="Grigoriev I.V."/>
        </authorList>
    </citation>
    <scope>NUCLEOTIDE SEQUENCE</scope>
    <source>
        <strain evidence="11">AH 40177</strain>
    </source>
</reference>
<feature type="domain" description="Helicase ATP-binding" evidence="9">
    <location>
        <begin position="1069"/>
        <end position="1227"/>
    </location>
</feature>
<evidence type="ECO:0000256" key="4">
    <source>
        <dbReference type="ARBA" id="ARBA00034617"/>
    </source>
</evidence>
<name>A0A9P5PBG6_9AGAR</name>
<evidence type="ECO:0000256" key="5">
    <source>
        <dbReference type="ARBA" id="ARBA00034808"/>
    </source>
</evidence>
<evidence type="ECO:0000256" key="2">
    <source>
        <dbReference type="ARBA" id="ARBA00022741"/>
    </source>
</evidence>
<dbReference type="SUPFAM" id="SSF52540">
    <property type="entry name" value="P-loop containing nucleoside triphosphate hydrolases"/>
    <property type="match status" value="1"/>
</dbReference>
<evidence type="ECO:0000259" key="9">
    <source>
        <dbReference type="PROSITE" id="PS51192"/>
    </source>
</evidence>
<evidence type="ECO:0000256" key="7">
    <source>
        <dbReference type="SAM" id="MobiDB-lite"/>
    </source>
</evidence>
<comment type="similarity">
    <text evidence="1">Belongs to the helicase family. RecQ subfamily.</text>
</comment>
<keyword evidence="6" id="KW-0479">Metal-binding</keyword>
<evidence type="ECO:0000259" key="10">
    <source>
        <dbReference type="PROSITE" id="PS51194"/>
    </source>
</evidence>
<dbReference type="Pfam" id="PF00270">
    <property type="entry name" value="DEAD"/>
    <property type="match status" value="1"/>
</dbReference>
<dbReference type="InterPro" id="IPR013087">
    <property type="entry name" value="Znf_C2H2_type"/>
</dbReference>
<dbReference type="PANTHER" id="PTHR13710">
    <property type="entry name" value="DNA HELICASE RECQ FAMILY MEMBER"/>
    <property type="match status" value="1"/>
</dbReference>
<feature type="compositionally biased region" description="Basic and acidic residues" evidence="7">
    <location>
        <begin position="103"/>
        <end position="112"/>
    </location>
</feature>
<dbReference type="PROSITE" id="PS51194">
    <property type="entry name" value="HELICASE_CTER"/>
    <property type="match status" value="1"/>
</dbReference>
<sequence>MWNGEKYADPSPHLYVSPCSGVPSAPPTPDEMISQFSSLQVAGPSTTAEPLDASHQTEDEDIEMEGTVDDFGDNVDEGEGQEWEDEPAVGLDSDMEILASADHDEEKEHDDPMDGIQVPEESSEEDSDSDTECHDDFDENPASPPPPPSDELVQDLISRYAPDPDDINENAARKFLQENQIVVDPIQRWTVCLQCRLPIRWTTIHKHRRCEHHSRFSRLSRTAGAFVEFPSEEEIIRNLLILKADQATEYSLRMIPPVEGLEVKTCVKCLFPGCGKIYSSKGSFDYHWRTSQSHTGKRSSSKVNVHPLGGMMFSQQYIEITGSLNHLDSDKVLQKVLALAKERGVLDPPTIAGPPGTASAMNQVYNEFRWNEIIEGAVFEDVRVSALIPVASEEPDYFRIVQGAHFYYWSIVPKLESLGTTVRRWIRSLRPSEIRNIPFRRLQEKSSMDQNANVLATFLVFLLRNTRKPIPSFDIVLHPAAKGALTMLGDKATEIPGPAAEDQKIYNSNISKAIHDAVWTFLSNPSSEFLVNRQLCPLLRFFVASHIRDAIGTLGMITQVTPRISKIQWCFRTTGCNVIILGREEFDNEEFRTYEALVQNYLMDGYSTAFTTMRETKNRFSSVIASQPTIARFTWDVDSKVVSMDGTPISVQKLFDSWQTCLADLETATRKVFRGYDYTAILELIDSKTIPLPEESSNWFVDSRAELDYLYSFIEEDRNQLKPYREVLLQHLLKDKTMFAVANGELIPNENAIWQWFADLQDSVNLKWYLTHVSSPGTGRGREWENIYYANHPSHSKNLHCLNGTPGYEPYYGKTQAVKGYTECILRTPAWQVMRYDILILDCAYFAASHLGNLIGMKKEFCANYLYRSFVRYGRPMESADFSKFLQYITQKTIGVPLGLLDYRQLDTAILNQIAHLSLEKADFEDTEVEEMHLMSGHSAQTARNTYGVSHSSATPTIPQDIVASQQRKARVWQGVIGMLHPRLRVKASSISPNSSGYTFSPEVMEQILAPIVKSAVEESTRTIMGGLHKEIRELKSFITGAYTSGIHQVLEIITGSGPAPFYDSPPAIASVQTKDHIFVVLPTGGGKSHAFLAAPLVQRGVYIVIFPLVSIVNEMKLRADKLPIQAVIWGEDEFDFSRPGLILVAVHKAATDKFRAWMKLEEVYKHIRRIFIDECHHIITDPDFRLCYDILVFLTELGIPYTWLSATLRPSDMPLIVDTLQIPGDAVIREIRAYTGRLNHIYTHQKVAPKDLEEAILAWVRPRAKLEGKARALVYVSSRKECEGIAQLLDVDFFHSQLDPERKRTLAQQWRDGSEYRHRFLVCTSAYGEGIDCPEVVWVLSINPFGIISLVQWEGRAGRNGQPAECHTIFTRLPRINVGHVDSKGAAALVRRLTGGDCIRLSQASLDRETHSCSALTGAQLCQNCNEAPMDNLAGVPNINLQNRLLKWTQSKPIIDPTIPVSSVASSVVPLRERFEARDKALEKFERILDQIAARGCIFCFVDGTTHQPDTFHEPHNKFELLRSKFSSSTTAPGFNVKANIHVPYCFHCWIPFRQVGSNHPNPEPGRAWDTQDCPYNGTQHTIIPSLIAYIWGKKEVFDKVDIKLGLGCKDVDGYYNSDTLWKWLTSPVGATELQPPYVFVNAFFDTCISLD</sequence>
<feature type="compositionally biased region" description="Acidic residues" evidence="7">
    <location>
        <begin position="58"/>
        <end position="87"/>
    </location>
</feature>
<feature type="region of interest" description="Disordered" evidence="7">
    <location>
        <begin position="1"/>
        <end position="89"/>
    </location>
</feature>
<dbReference type="InterPro" id="IPR027417">
    <property type="entry name" value="P-loop_NTPase"/>
</dbReference>
<dbReference type="EMBL" id="JADNRY010000261">
    <property type="protein sequence ID" value="KAF9060082.1"/>
    <property type="molecule type" value="Genomic_DNA"/>
</dbReference>
<comment type="catalytic activity">
    <reaction evidence="4">
        <text>Couples ATP hydrolysis with the unwinding of duplex DNA by translocating in the 3'-5' direction.</text>
        <dbReference type="EC" id="5.6.2.4"/>
    </reaction>
</comment>
<dbReference type="GO" id="GO:0000724">
    <property type="term" value="P:double-strand break repair via homologous recombination"/>
    <property type="evidence" value="ECO:0007669"/>
    <property type="project" value="TreeGrafter"/>
</dbReference>
<dbReference type="SMART" id="SM00487">
    <property type="entry name" value="DEXDc"/>
    <property type="match status" value="1"/>
</dbReference>
<dbReference type="GO" id="GO:0005524">
    <property type="term" value="F:ATP binding"/>
    <property type="evidence" value="ECO:0007669"/>
    <property type="project" value="UniProtKB-KW"/>
</dbReference>
<dbReference type="GO" id="GO:0008270">
    <property type="term" value="F:zinc ion binding"/>
    <property type="evidence" value="ECO:0007669"/>
    <property type="project" value="UniProtKB-KW"/>
</dbReference>